<keyword evidence="2" id="KW-1185">Reference proteome</keyword>
<evidence type="ECO:0000313" key="1">
    <source>
        <dbReference type="EMBL" id="OAE27518.1"/>
    </source>
</evidence>
<name>A0A176W394_MARPO</name>
<dbReference type="Proteomes" id="UP000077202">
    <property type="component" value="Unassembled WGS sequence"/>
</dbReference>
<proteinExistence type="predicted"/>
<sequence>MENIQICDASPALQNPVSVAVILSCSLKIDAREQILERRKPLMGVPHSPDVIHCGPRSDISFLIGLLRIQRLVEDWTLRRDSTELRASRRIKRTSSAHAGHDSIHRKIVATGSSNIRSQDPRTAIQATVLCDEPFITQMNSGRIRESNAKQTVQDSQSLVFVELGSRLYDCC</sequence>
<evidence type="ECO:0000313" key="2">
    <source>
        <dbReference type="Proteomes" id="UP000077202"/>
    </source>
</evidence>
<protein>
    <submittedName>
        <fullName evidence="1">Uncharacterized protein</fullName>
    </submittedName>
</protein>
<gene>
    <name evidence="1" type="ORF">AXG93_3857s1160</name>
</gene>
<dbReference type="AlphaFoldDB" id="A0A176W394"/>
<accession>A0A176W394</accession>
<dbReference type="EMBL" id="LVLJ01001867">
    <property type="protein sequence ID" value="OAE27518.1"/>
    <property type="molecule type" value="Genomic_DNA"/>
</dbReference>
<organism evidence="1 2">
    <name type="scientific">Marchantia polymorpha subsp. ruderalis</name>
    <dbReference type="NCBI Taxonomy" id="1480154"/>
    <lineage>
        <taxon>Eukaryota</taxon>
        <taxon>Viridiplantae</taxon>
        <taxon>Streptophyta</taxon>
        <taxon>Embryophyta</taxon>
        <taxon>Marchantiophyta</taxon>
        <taxon>Marchantiopsida</taxon>
        <taxon>Marchantiidae</taxon>
        <taxon>Marchantiales</taxon>
        <taxon>Marchantiaceae</taxon>
        <taxon>Marchantia</taxon>
    </lineage>
</organism>
<comment type="caution">
    <text evidence="1">The sequence shown here is derived from an EMBL/GenBank/DDBJ whole genome shotgun (WGS) entry which is preliminary data.</text>
</comment>
<reference evidence="1" key="1">
    <citation type="submission" date="2016-03" db="EMBL/GenBank/DDBJ databases">
        <title>Mechanisms controlling the formation of the plant cell surface in tip-growing cells are functionally conserved among land plants.</title>
        <authorList>
            <person name="Honkanen S."/>
            <person name="Jones V.A."/>
            <person name="Morieri G."/>
            <person name="Champion C."/>
            <person name="Hetherington A.J."/>
            <person name="Kelly S."/>
            <person name="Saint-Marcoux D."/>
            <person name="Proust H."/>
            <person name="Prescott H."/>
            <person name="Dolan L."/>
        </authorList>
    </citation>
    <scope>NUCLEOTIDE SEQUENCE [LARGE SCALE GENOMIC DNA]</scope>
    <source>
        <tissue evidence="1">Whole gametophyte</tissue>
    </source>
</reference>